<evidence type="ECO:0000313" key="8">
    <source>
        <dbReference type="Proteomes" id="UP000013776"/>
    </source>
</evidence>
<sequence>MNSNERTTLSRTLSKILRHKAHDEGLTLRADGYISVASILSRPKLSNLKADLEKIQEVVAKDNKTRFTMMQEEGGEWFIRANQGHSLAVDELSLTPITDAKLYPTVLHGTSMAAWDRIQSLGLSKMKRNHIHCATGAFGTVKSGVRRNCEVFIHIDLPKAMHDGIRFFESSNGVILTSGMDGTLAPQYFSHVEAADGSVLVDRRDQSSPAVTRVGIRTALGPRDLFGSTIETAVPKSWLDASLLRQVPDTQEVFLDPDNADRSFIVELVERLDVSDPDAGTEHYKVLSEDNDAAAHHITKTEVILPAQDGQDCKILVSGSQKIAKFNTPTQKEISVVMGIVRLAKVSTDVLLMYNAPYSADTVEDGMDIVRAALDRFKVKDWSLFPECC</sequence>
<dbReference type="VEuPathDB" id="FungiDB:TAPDE_002214"/>
<evidence type="ECO:0000256" key="4">
    <source>
        <dbReference type="ARBA" id="ARBA00022679"/>
    </source>
</evidence>
<dbReference type="AlphaFoldDB" id="R4X965"/>
<dbReference type="STRING" id="1097556.R4X965"/>
<keyword evidence="8" id="KW-1185">Reference proteome</keyword>
<dbReference type="Gene3D" id="1.10.10.970">
    <property type="entry name" value="RNA 2'-phosphotransferase, Tpt1/KptA family, N-terminal domain"/>
    <property type="match status" value="1"/>
</dbReference>
<comment type="caution">
    <text evidence="7">The sequence shown here is derived from an EMBL/GenBank/DDBJ whole genome shotgun (WGS) entry which is preliminary data.</text>
</comment>
<evidence type="ECO:0000256" key="5">
    <source>
        <dbReference type="ARBA" id="ARBA00023027"/>
    </source>
</evidence>
<comment type="function">
    <text evidence="1">Catalyzes the last step of tRNA splicing, the transfer of the splice junction 2'-phosphate from ligated tRNA to NAD to produce ADP-ribose 1''-2'' cyclic phosphate.</text>
</comment>
<dbReference type="Gene3D" id="3.40.1000.10">
    <property type="entry name" value="Mog1/PsbP, alpha/beta/alpha sandwich"/>
    <property type="match status" value="1"/>
</dbReference>
<dbReference type="eggNOG" id="KOG3329">
    <property type="taxonomic scope" value="Eukaryota"/>
</dbReference>
<keyword evidence="5" id="KW-0520">NAD</keyword>
<dbReference type="PANTHER" id="PTHR12684">
    <property type="entry name" value="PUTATIVE PHOSPHOTRANSFERASE"/>
    <property type="match status" value="1"/>
</dbReference>
<dbReference type="InterPro" id="IPR042081">
    <property type="entry name" value="RNA_2'-PTrans_C"/>
</dbReference>
<dbReference type="GO" id="GO:0000215">
    <property type="term" value="F:tRNA 2'-phosphotransferase activity"/>
    <property type="evidence" value="ECO:0007669"/>
    <property type="project" value="UniProtKB-EC"/>
</dbReference>
<evidence type="ECO:0000256" key="6">
    <source>
        <dbReference type="ARBA" id="ARBA00047949"/>
    </source>
</evidence>
<dbReference type="InterPro" id="IPR016123">
    <property type="entry name" value="Mog1/PsbP_a/b/a-sand"/>
</dbReference>
<organism evidence="7 8">
    <name type="scientific">Taphrina deformans (strain PYCC 5710 / ATCC 11124 / CBS 356.35 / IMI 108563 / JCM 9778 / NBRC 8474)</name>
    <name type="common">Peach leaf curl fungus</name>
    <name type="synonym">Lalaria deformans</name>
    <dbReference type="NCBI Taxonomy" id="1097556"/>
    <lineage>
        <taxon>Eukaryota</taxon>
        <taxon>Fungi</taxon>
        <taxon>Dikarya</taxon>
        <taxon>Ascomycota</taxon>
        <taxon>Taphrinomycotina</taxon>
        <taxon>Taphrinomycetes</taxon>
        <taxon>Taphrinales</taxon>
        <taxon>Taphrinaceae</taxon>
        <taxon>Taphrina</taxon>
    </lineage>
</organism>
<evidence type="ECO:0000256" key="2">
    <source>
        <dbReference type="ARBA" id="ARBA00009836"/>
    </source>
</evidence>
<dbReference type="SUPFAM" id="SSF56399">
    <property type="entry name" value="ADP-ribosylation"/>
    <property type="match status" value="1"/>
</dbReference>
<dbReference type="InterPro" id="IPR002745">
    <property type="entry name" value="Ptrans_KptA/Tpt1"/>
</dbReference>
<dbReference type="Proteomes" id="UP000013776">
    <property type="component" value="Unassembled WGS sequence"/>
</dbReference>
<dbReference type="EC" id="2.7.1.160" evidence="3"/>
<evidence type="ECO:0000256" key="1">
    <source>
        <dbReference type="ARBA" id="ARBA00003343"/>
    </source>
</evidence>
<dbReference type="PANTHER" id="PTHR12684:SF2">
    <property type="entry name" value="TRNA 2'-PHOSPHOTRANSFERASE 1"/>
    <property type="match status" value="1"/>
</dbReference>
<evidence type="ECO:0000256" key="3">
    <source>
        <dbReference type="ARBA" id="ARBA00012007"/>
    </source>
</evidence>
<dbReference type="OrthoDB" id="419694at2759"/>
<dbReference type="InterPro" id="IPR007681">
    <property type="entry name" value="Mog1"/>
</dbReference>
<dbReference type="Gene3D" id="3.20.170.30">
    <property type="match status" value="1"/>
</dbReference>
<comment type="catalytic activity">
    <reaction evidence="6">
        <text>2'-phospho-[ligated tRNA] + NAD(+) = mature tRNA + ADP-alpha-D-ribose 1'',2''-cyclic phosphate + nicotinamide</text>
        <dbReference type="Rhea" id="RHEA:23324"/>
        <dbReference type="Rhea" id="RHEA-COMP:11106"/>
        <dbReference type="Rhea" id="RHEA-COMP:11107"/>
        <dbReference type="ChEBI" id="CHEBI:17154"/>
        <dbReference type="ChEBI" id="CHEBI:57540"/>
        <dbReference type="ChEBI" id="CHEBI:76596"/>
        <dbReference type="ChEBI" id="CHEBI:82883"/>
        <dbReference type="ChEBI" id="CHEBI:85027"/>
        <dbReference type="EC" id="2.7.1.160"/>
    </reaction>
</comment>
<reference evidence="7 8" key="1">
    <citation type="journal article" date="2013" name="MBio">
        <title>Genome sequencing of the plant pathogen Taphrina deformans, the causal agent of peach leaf curl.</title>
        <authorList>
            <person name="Cisse O.H."/>
            <person name="Almeida J.M.G.C.F."/>
            <person name="Fonseca A."/>
            <person name="Kumar A.A."/>
            <person name="Salojaervi J."/>
            <person name="Overmyer K."/>
            <person name="Hauser P.M."/>
            <person name="Pagni M."/>
        </authorList>
    </citation>
    <scope>NUCLEOTIDE SEQUENCE [LARGE SCALE GENOMIC DNA]</scope>
    <source>
        <strain evidence="8">PYCC 5710 / ATCC 11124 / CBS 356.35 / IMI 108563 / JCM 9778 / NBRC 8474</strain>
    </source>
</reference>
<keyword evidence="4" id="KW-0808">Transferase</keyword>
<protein>
    <recommendedName>
        <fullName evidence="3">2'-phosphotransferase</fullName>
        <ecNumber evidence="3">2.7.1.160</ecNumber>
    </recommendedName>
</protein>
<dbReference type="Pfam" id="PF01885">
    <property type="entry name" value="PTS_2-RNA"/>
    <property type="match status" value="1"/>
</dbReference>
<dbReference type="eggNOG" id="KOG2278">
    <property type="taxonomic scope" value="Eukaryota"/>
</dbReference>
<dbReference type="Pfam" id="PF04603">
    <property type="entry name" value="Mog1"/>
    <property type="match status" value="1"/>
</dbReference>
<dbReference type="EMBL" id="CAHR02000074">
    <property type="protein sequence ID" value="CCG82215.1"/>
    <property type="molecule type" value="Genomic_DNA"/>
</dbReference>
<comment type="similarity">
    <text evidence="2">Belongs to the KptA/TPT1 family.</text>
</comment>
<name>R4X965_TAPDE</name>
<dbReference type="SUPFAM" id="SSF55724">
    <property type="entry name" value="Mog1p/PsbP-like"/>
    <property type="match status" value="1"/>
</dbReference>
<accession>R4X965</accession>
<evidence type="ECO:0000313" key="7">
    <source>
        <dbReference type="EMBL" id="CCG82215.1"/>
    </source>
</evidence>
<gene>
    <name evidence="7" type="ORF">TAPDE_002214</name>
</gene>
<proteinExistence type="inferred from homology"/>
<dbReference type="InterPro" id="IPR042080">
    <property type="entry name" value="RNA_2'-PTrans_N"/>
</dbReference>
<dbReference type="GO" id="GO:0006388">
    <property type="term" value="P:tRNA splicing, via endonucleolytic cleavage and ligation"/>
    <property type="evidence" value="ECO:0007669"/>
    <property type="project" value="TreeGrafter"/>
</dbReference>